<name>M1HHG2_9PHYC</name>
<gene>
    <name evidence="1" type="primary">NYs-1_474L</name>
    <name evidence="1" type="ORF">PBCVNYs1_474L</name>
</gene>
<proteinExistence type="predicted"/>
<dbReference type="RefSeq" id="YP_009665393.1">
    <property type="nucleotide sequence ID" value="NC_043235.1"/>
</dbReference>
<accession>M1HHG2</accession>
<organism evidence="1">
    <name type="scientific">Paramecium bursaria Chlorella virus NYs1</name>
    <dbReference type="NCBI Taxonomy" id="83442"/>
    <lineage>
        <taxon>Viruses</taxon>
        <taxon>Varidnaviria</taxon>
        <taxon>Bamfordvirae</taxon>
        <taxon>Nucleocytoviricota</taxon>
        <taxon>Megaviricetes</taxon>
        <taxon>Algavirales</taxon>
        <taxon>Phycodnaviridae</taxon>
        <taxon>Chlorovirus</taxon>
        <taxon>Chlorovirus newyorkense</taxon>
    </lineage>
</organism>
<dbReference type="GeneID" id="40525612"/>
<protein>
    <submittedName>
        <fullName evidence="1">Uncharacterized protein</fullName>
    </submittedName>
</protein>
<dbReference type="EMBL" id="JX997183">
    <property type="protein sequence ID" value="AGE58748.1"/>
    <property type="molecule type" value="Genomic_DNA"/>
</dbReference>
<dbReference type="KEGG" id="vg:40525612"/>
<evidence type="ECO:0000313" key="1">
    <source>
        <dbReference type="EMBL" id="AGE58748.1"/>
    </source>
</evidence>
<sequence length="359" mass="42636">MNIDIYNEISKSLSPIDVANMCIAINDHRIINERKTKMYDDIFTKKMRSFWFGRLICLLRVFNNTSFWFQFHPNVFSVTNRIKHEFTRSFIGWKVDLCGNMLYFSTSVLDDIISISVKLSSPYYAIRIGDSVGFSFDIQHTSIPLDIDSFRPTGEFSSILSSTYEALKLKSSQEGFYTQYGVQWKNFVSTKMMEDVFKKNIGDGWKDMKTDSERGIYSIVKDDVRIEMKFLGWIKLRHTKCQSMLHIVPFGYSYYGDLPSTNRGYCGFMTKKVINILREFDEYYMVYPVRMYDRYKIRFKIHGHEYHTPSWYELKLLTSISERKMKSLATEERRGTYINFDEHLYKRKKISFKVPLDFE</sequence>
<reference evidence="1" key="1">
    <citation type="submission" date="2012-10" db="EMBL/GenBank/DDBJ databases">
        <title>Towards defining the chloroviruses: a genomic journey through a genus of large DNA viruses.</title>
        <authorList>
            <person name="Jeanniard A."/>
            <person name="Dunigan D.D."/>
            <person name="Gurnon J.R."/>
            <person name="Agarkova I."/>
            <person name="Kang M."/>
            <person name="Vitek J."/>
            <person name="Duncan G."/>
            <person name="McClung O.W."/>
            <person name="Larsen M."/>
            <person name="Claverie J.-M."/>
            <person name="Van Etten J.L."/>
            <person name="Blanc G."/>
        </authorList>
    </citation>
    <scope>NUCLEOTIDE SEQUENCE</scope>
</reference>